<keyword evidence="2" id="KW-1185">Reference proteome</keyword>
<evidence type="ECO:0000313" key="2">
    <source>
        <dbReference type="Proteomes" id="UP000325315"/>
    </source>
</evidence>
<proteinExistence type="predicted"/>
<protein>
    <submittedName>
        <fullName evidence="1">F-box/LRR-repeat protein 13-like</fullName>
    </submittedName>
</protein>
<dbReference type="AlphaFoldDB" id="A0A5B6US05"/>
<gene>
    <name evidence="1" type="ORF">EPI10_027491</name>
</gene>
<name>A0A5B6US05_9ROSI</name>
<comment type="caution">
    <text evidence="1">The sequence shown here is derived from an EMBL/GenBank/DDBJ whole genome shotgun (WGS) entry which is preliminary data.</text>
</comment>
<evidence type="ECO:0000313" key="1">
    <source>
        <dbReference type="EMBL" id="KAA3460870.1"/>
    </source>
</evidence>
<reference evidence="1" key="1">
    <citation type="submission" date="2019-08" db="EMBL/GenBank/DDBJ databases">
        <authorList>
            <person name="Liu F."/>
        </authorList>
    </citation>
    <scope>NUCLEOTIDE SEQUENCE [LARGE SCALE GENOMIC DNA]</scope>
    <source>
        <strain evidence="1">PA1801</strain>
        <tissue evidence="1">Leaf</tissue>
    </source>
</reference>
<organism evidence="1 2">
    <name type="scientific">Gossypium australe</name>
    <dbReference type="NCBI Taxonomy" id="47621"/>
    <lineage>
        <taxon>Eukaryota</taxon>
        <taxon>Viridiplantae</taxon>
        <taxon>Streptophyta</taxon>
        <taxon>Embryophyta</taxon>
        <taxon>Tracheophyta</taxon>
        <taxon>Spermatophyta</taxon>
        <taxon>Magnoliopsida</taxon>
        <taxon>eudicotyledons</taxon>
        <taxon>Gunneridae</taxon>
        <taxon>Pentapetalae</taxon>
        <taxon>rosids</taxon>
        <taxon>malvids</taxon>
        <taxon>Malvales</taxon>
        <taxon>Malvaceae</taxon>
        <taxon>Malvoideae</taxon>
        <taxon>Gossypium</taxon>
    </lineage>
</organism>
<accession>A0A5B6US05</accession>
<dbReference type="EMBL" id="SMMG02000009">
    <property type="protein sequence ID" value="KAA3460870.1"/>
    <property type="molecule type" value="Genomic_DNA"/>
</dbReference>
<sequence length="74" mass="8112">MILGGLRKSKVITHSGFSATLSTRKEVESGRDISQHAKLISERQEVSLPSNTETTLKEQVHAITIRSVKGLVEP</sequence>
<dbReference type="Proteomes" id="UP000325315">
    <property type="component" value="Unassembled WGS sequence"/>
</dbReference>